<feature type="domain" description="PIN" evidence="1">
    <location>
        <begin position="3"/>
        <end position="117"/>
    </location>
</feature>
<dbReference type="EMBL" id="JACJPW010000162">
    <property type="protein sequence ID" value="MBD2186060.1"/>
    <property type="molecule type" value="Genomic_DNA"/>
</dbReference>
<dbReference type="Proteomes" id="UP000641646">
    <property type="component" value="Unassembled WGS sequence"/>
</dbReference>
<evidence type="ECO:0000313" key="3">
    <source>
        <dbReference type="Proteomes" id="UP000641646"/>
    </source>
</evidence>
<dbReference type="RefSeq" id="WP_190475000.1">
    <property type="nucleotide sequence ID" value="NZ_JACJPW010000162.1"/>
</dbReference>
<name>A0A926VLP7_9CYAN</name>
<reference evidence="2" key="2">
    <citation type="submission" date="2020-08" db="EMBL/GenBank/DDBJ databases">
        <authorList>
            <person name="Chen M."/>
            <person name="Teng W."/>
            <person name="Zhao L."/>
            <person name="Hu C."/>
            <person name="Zhou Y."/>
            <person name="Han B."/>
            <person name="Song L."/>
            <person name="Shu W."/>
        </authorList>
    </citation>
    <scope>NUCLEOTIDE SEQUENCE</scope>
    <source>
        <strain evidence="2">FACHB-1375</strain>
    </source>
</reference>
<dbReference type="Pfam" id="PF13470">
    <property type="entry name" value="PIN_3"/>
    <property type="match status" value="1"/>
</dbReference>
<sequence>MKRVLFDSDVVLDVLLERQPFFAASALALDAVGQGKVEGYIAGHSITNIFYFLRRHLGNEKSQKVLMNLMSKMVTAGVTDAVIRSAFSSGFKDFEDAVTYAAAAGVGVDYIVTRNIKDFRLGSIPAMLPEVFFNIISVSEEEDE</sequence>
<proteinExistence type="predicted"/>
<comment type="caution">
    <text evidence="2">The sequence shown here is derived from an EMBL/GenBank/DDBJ whole genome shotgun (WGS) entry which is preliminary data.</text>
</comment>
<accession>A0A926VLP7</accession>
<dbReference type="AlphaFoldDB" id="A0A926VLP7"/>
<dbReference type="InterPro" id="IPR029060">
    <property type="entry name" value="PIN-like_dom_sf"/>
</dbReference>
<protein>
    <submittedName>
        <fullName evidence="2">PIN domain-containing protein</fullName>
    </submittedName>
</protein>
<gene>
    <name evidence="2" type="ORF">H6G03_34225</name>
</gene>
<evidence type="ECO:0000313" key="2">
    <source>
        <dbReference type="EMBL" id="MBD2186060.1"/>
    </source>
</evidence>
<organism evidence="2 3">
    <name type="scientific">Aerosakkonema funiforme FACHB-1375</name>
    <dbReference type="NCBI Taxonomy" id="2949571"/>
    <lineage>
        <taxon>Bacteria</taxon>
        <taxon>Bacillati</taxon>
        <taxon>Cyanobacteriota</taxon>
        <taxon>Cyanophyceae</taxon>
        <taxon>Oscillatoriophycideae</taxon>
        <taxon>Aerosakkonematales</taxon>
        <taxon>Aerosakkonemataceae</taxon>
        <taxon>Aerosakkonema</taxon>
    </lineage>
</organism>
<reference evidence="2" key="1">
    <citation type="journal article" date="2015" name="ISME J.">
        <title>Draft Genome Sequence of Streptomyces incarnatus NRRL8089, which Produces the Nucleoside Antibiotic Sinefungin.</title>
        <authorList>
            <person name="Oshima K."/>
            <person name="Hattori M."/>
            <person name="Shimizu H."/>
            <person name="Fukuda K."/>
            <person name="Nemoto M."/>
            <person name="Inagaki K."/>
            <person name="Tamura T."/>
        </authorList>
    </citation>
    <scope>NUCLEOTIDE SEQUENCE</scope>
    <source>
        <strain evidence="2">FACHB-1375</strain>
    </source>
</reference>
<keyword evidence="3" id="KW-1185">Reference proteome</keyword>
<dbReference type="SUPFAM" id="SSF88723">
    <property type="entry name" value="PIN domain-like"/>
    <property type="match status" value="1"/>
</dbReference>
<dbReference type="InterPro" id="IPR002716">
    <property type="entry name" value="PIN_dom"/>
</dbReference>
<evidence type="ECO:0000259" key="1">
    <source>
        <dbReference type="Pfam" id="PF13470"/>
    </source>
</evidence>